<dbReference type="InterPro" id="IPR032710">
    <property type="entry name" value="NTF2-like_dom_sf"/>
</dbReference>
<dbReference type="EMBL" id="CP018223">
    <property type="protein sequence ID" value="API61402.1"/>
    <property type="molecule type" value="Genomic_DNA"/>
</dbReference>
<dbReference type="Gene3D" id="3.10.450.50">
    <property type="match status" value="1"/>
</dbReference>
<accession>A0A1L4A0K5</accession>
<dbReference type="InterPro" id="IPR037401">
    <property type="entry name" value="SnoaL-like"/>
</dbReference>
<dbReference type="SUPFAM" id="SSF54427">
    <property type="entry name" value="NTF2-like"/>
    <property type="match status" value="1"/>
</dbReference>
<proteinExistence type="predicted"/>
<keyword evidence="3" id="KW-1185">Reference proteome</keyword>
<dbReference type="CDD" id="cd00531">
    <property type="entry name" value="NTF2_like"/>
    <property type="match status" value="1"/>
</dbReference>
<dbReference type="Pfam" id="PF13577">
    <property type="entry name" value="SnoaL_4"/>
    <property type="match status" value="1"/>
</dbReference>
<dbReference type="AlphaFoldDB" id="A0A1L4A0K5"/>
<feature type="domain" description="SnoaL-like" evidence="1">
    <location>
        <begin position="8"/>
        <end position="131"/>
    </location>
</feature>
<dbReference type="Proteomes" id="UP000182063">
    <property type="component" value="Plasmid pHSL2"/>
</dbReference>
<evidence type="ECO:0000259" key="1">
    <source>
        <dbReference type="Pfam" id="PF13577"/>
    </source>
</evidence>
<dbReference type="RefSeq" id="WP_072598988.1">
    <property type="nucleotide sequence ID" value="NZ_CP018223.1"/>
</dbReference>
<geneLocation type="plasmid" evidence="3">
    <name>phsl2</name>
</geneLocation>
<reference evidence="2 3" key="1">
    <citation type="submission" date="2016-11" db="EMBL/GenBank/DDBJ databases">
        <title>Complete Genome Sequence of alachlor-degrading Sphingomonas sp. strain JJ-A5.</title>
        <authorList>
            <person name="Lee H."/>
            <person name="Ka J.-O."/>
        </authorList>
    </citation>
    <scope>NUCLEOTIDE SEQUENCE [LARGE SCALE GENOMIC DNA]</scope>
    <source>
        <strain evidence="2 3">JJ-A5</strain>
        <plasmid evidence="3">phsl2</plasmid>
    </source>
</reference>
<dbReference type="OrthoDB" id="7425929at2"/>
<evidence type="ECO:0000313" key="2">
    <source>
        <dbReference type="EMBL" id="API61402.1"/>
    </source>
</evidence>
<sequence>MSVDRLDELIAKDEIRDLLHAYCHASDRVDLELLEALFHADAELDYGVFQGGPKDFIRHCEATLPRFEGTSHTLSNITINVSGDTASSLSYITALHFNGSGDTGPFDMVGYARYVDYHQRRDGTWKIARRTVIYDWTTITDSTFKWPKSYIRNLGKRGPDDLACRIIPGAGLSRE</sequence>
<gene>
    <name evidence="2" type="ORF">BSL82_18350</name>
</gene>
<dbReference type="KEGG" id="sphj:BSL82_18350"/>
<evidence type="ECO:0000313" key="3">
    <source>
        <dbReference type="Proteomes" id="UP000182063"/>
    </source>
</evidence>
<name>A0A1L4A0K5_9SPHN</name>
<organism evidence="2 3">
    <name type="scientific">Tardibacter chloracetimidivorans</name>
    <dbReference type="NCBI Taxonomy" id="1921510"/>
    <lineage>
        <taxon>Bacteria</taxon>
        <taxon>Pseudomonadati</taxon>
        <taxon>Pseudomonadota</taxon>
        <taxon>Alphaproteobacteria</taxon>
        <taxon>Sphingomonadales</taxon>
        <taxon>Sphingomonadaceae</taxon>
        <taxon>Tardibacter</taxon>
    </lineage>
</organism>
<keyword evidence="2" id="KW-0614">Plasmid</keyword>
<protein>
    <recommendedName>
        <fullName evidence="1">SnoaL-like domain-containing protein</fullName>
    </recommendedName>
</protein>